<comment type="caution">
    <text evidence="2">The sequence shown here is derived from an EMBL/GenBank/DDBJ whole genome shotgun (WGS) entry which is preliminary data.</text>
</comment>
<protein>
    <submittedName>
        <fullName evidence="2">Uncharacterized protein</fullName>
    </submittedName>
</protein>
<keyword evidence="1" id="KW-0472">Membrane</keyword>
<keyword evidence="1" id="KW-0812">Transmembrane</keyword>
<feature type="transmembrane region" description="Helical" evidence="1">
    <location>
        <begin position="24"/>
        <end position="45"/>
    </location>
</feature>
<sequence length="63" mass="7009">MEPPFSDLDANEVRAVIERLVQEYGWTVAALLATTVALFVVARSITRQLRYARLAEGAPMPFS</sequence>
<evidence type="ECO:0000256" key="1">
    <source>
        <dbReference type="SAM" id="Phobius"/>
    </source>
</evidence>
<organism evidence="2 3">
    <name type="scientific">Nonomuraea polychroma</name>
    <dbReference type="NCBI Taxonomy" id="46176"/>
    <lineage>
        <taxon>Bacteria</taxon>
        <taxon>Bacillati</taxon>
        <taxon>Actinomycetota</taxon>
        <taxon>Actinomycetes</taxon>
        <taxon>Streptosporangiales</taxon>
        <taxon>Streptosporangiaceae</taxon>
        <taxon>Nonomuraea</taxon>
    </lineage>
</organism>
<keyword evidence="3" id="KW-1185">Reference proteome</keyword>
<gene>
    <name evidence="2" type="ORF">EDD27_3932</name>
</gene>
<name>A0A438M724_9ACTN</name>
<keyword evidence="1" id="KW-1133">Transmembrane helix</keyword>
<dbReference type="RefSeq" id="WP_127933651.1">
    <property type="nucleotide sequence ID" value="NZ_SAUN01000001.1"/>
</dbReference>
<evidence type="ECO:0000313" key="2">
    <source>
        <dbReference type="EMBL" id="RVX41405.1"/>
    </source>
</evidence>
<dbReference type="Proteomes" id="UP000284824">
    <property type="component" value="Unassembled WGS sequence"/>
</dbReference>
<dbReference type="EMBL" id="SAUN01000001">
    <property type="protein sequence ID" value="RVX41405.1"/>
    <property type="molecule type" value="Genomic_DNA"/>
</dbReference>
<proteinExistence type="predicted"/>
<reference evidence="2 3" key="1">
    <citation type="submission" date="2019-01" db="EMBL/GenBank/DDBJ databases">
        <title>Sequencing the genomes of 1000 actinobacteria strains.</title>
        <authorList>
            <person name="Klenk H.-P."/>
        </authorList>
    </citation>
    <scope>NUCLEOTIDE SEQUENCE [LARGE SCALE GENOMIC DNA]</scope>
    <source>
        <strain evidence="2 3">DSM 43925</strain>
    </source>
</reference>
<evidence type="ECO:0000313" key="3">
    <source>
        <dbReference type="Proteomes" id="UP000284824"/>
    </source>
</evidence>
<dbReference type="AlphaFoldDB" id="A0A438M724"/>
<accession>A0A438M724</accession>